<comment type="subcellular location">
    <subcellularLocation>
        <location evidence="1">Periplasm</location>
    </subcellularLocation>
</comment>
<dbReference type="Gene3D" id="3.40.190.10">
    <property type="entry name" value="Periplasmic binding protein-like II"/>
    <property type="match status" value="2"/>
</dbReference>
<evidence type="ECO:0000256" key="1">
    <source>
        <dbReference type="ARBA" id="ARBA00004418"/>
    </source>
</evidence>
<sequence>MPIQTIPFPRSRSPGSRPPRISLRALLQCAATALLILTMAPPAMAESRKVVLAQLFQSIQLLPVYVAIDGGFFDKEGLAVTKQTAGSANAALSALLSGTADFSLHGPEWSAIAVEKGASVQVIASVVSRPSFWIAAAPDAKFESVGDLRGQTVATGMMPTTSTSMFMKLLKQNGLKAGGDVKVTQVQIGSEPGPLLAGQTKFAVLYQPGLDQAVAQGMKVVYSFTSMADAYTVAAISARRDVDPDTAARFVKGLQAALVYMQRDVAGTAAIARRQFPTLDPAVVDAAVKRMIGERIYSTSVDVSPEAFRNSMATQVELGNLKTMPAYDAIVSRRYIRAALGDQP</sequence>
<dbReference type="PANTHER" id="PTHR30024:SF47">
    <property type="entry name" value="TAURINE-BINDING PERIPLASMIC PROTEIN"/>
    <property type="match status" value="1"/>
</dbReference>
<proteinExistence type="inferred from homology"/>
<evidence type="ECO:0000259" key="4">
    <source>
        <dbReference type="Pfam" id="PF09084"/>
    </source>
</evidence>
<reference evidence="5 6" key="1">
    <citation type="submission" date="2018-05" db="EMBL/GenBank/DDBJ databases">
        <title>Genomic Encyclopedia of Type Strains, Phase IV (KMG-V): Genome sequencing to study the core and pangenomes of soil and plant-associated prokaryotes.</title>
        <authorList>
            <person name="Whitman W."/>
        </authorList>
    </citation>
    <scope>NUCLEOTIDE SEQUENCE [LARGE SCALE GENOMIC DNA]</scope>
    <source>
        <strain evidence="5 6">SLV-132</strain>
    </source>
</reference>
<dbReference type="Pfam" id="PF09084">
    <property type="entry name" value="NMT1"/>
    <property type="match status" value="1"/>
</dbReference>
<dbReference type="AlphaFoldDB" id="A0A316ERV2"/>
<name>A0A316ERV2_9BURK</name>
<comment type="similarity">
    <text evidence="2">Belongs to the bacterial solute-binding protein SsuA/TauA family.</text>
</comment>
<evidence type="ECO:0000256" key="3">
    <source>
        <dbReference type="ARBA" id="ARBA00022729"/>
    </source>
</evidence>
<dbReference type="PANTHER" id="PTHR30024">
    <property type="entry name" value="ALIPHATIC SULFONATES-BINDING PROTEIN-RELATED"/>
    <property type="match status" value="1"/>
</dbReference>
<feature type="domain" description="SsuA/THI5-like" evidence="4">
    <location>
        <begin position="60"/>
        <end position="261"/>
    </location>
</feature>
<dbReference type="EMBL" id="QGGT01000003">
    <property type="protein sequence ID" value="PWK34276.1"/>
    <property type="molecule type" value="Genomic_DNA"/>
</dbReference>
<organism evidence="5 6">
    <name type="scientific">Cupriavidus plantarum</name>
    <dbReference type="NCBI Taxonomy" id="942865"/>
    <lineage>
        <taxon>Bacteria</taxon>
        <taxon>Pseudomonadati</taxon>
        <taxon>Pseudomonadota</taxon>
        <taxon>Betaproteobacteria</taxon>
        <taxon>Burkholderiales</taxon>
        <taxon>Burkholderiaceae</taxon>
        <taxon>Cupriavidus</taxon>
    </lineage>
</organism>
<dbReference type="GO" id="GO:0042597">
    <property type="term" value="C:periplasmic space"/>
    <property type="evidence" value="ECO:0007669"/>
    <property type="project" value="UniProtKB-SubCell"/>
</dbReference>
<protein>
    <submittedName>
        <fullName evidence="5">NitT/TauT family transport system substrate-binding protein</fullName>
    </submittedName>
</protein>
<keyword evidence="3" id="KW-0732">Signal</keyword>
<dbReference type="SUPFAM" id="SSF53850">
    <property type="entry name" value="Periplasmic binding protein-like II"/>
    <property type="match status" value="1"/>
</dbReference>
<gene>
    <name evidence="5" type="ORF">C7419_103595</name>
</gene>
<evidence type="ECO:0000256" key="2">
    <source>
        <dbReference type="ARBA" id="ARBA00010742"/>
    </source>
</evidence>
<accession>A0A316ERV2</accession>
<keyword evidence="6" id="KW-1185">Reference proteome</keyword>
<comment type="caution">
    <text evidence="5">The sequence shown here is derived from an EMBL/GenBank/DDBJ whole genome shotgun (WGS) entry which is preliminary data.</text>
</comment>
<dbReference type="InterPro" id="IPR015168">
    <property type="entry name" value="SsuA/THI5"/>
</dbReference>
<dbReference type="Proteomes" id="UP000245754">
    <property type="component" value="Unassembled WGS sequence"/>
</dbReference>
<evidence type="ECO:0000313" key="5">
    <source>
        <dbReference type="EMBL" id="PWK34276.1"/>
    </source>
</evidence>
<evidence type="ECO:0000313" key="6">
    <source>
        <dbReference type="Proteomes" id="UP000245754"/>
    </source>
</evidence>
<dbReference type="RefSeq" id="WP_181366198.1">
    <property type="nucleotide sequence ID" value="NZ_QGGT01000003.1"/>
</dbReference>